<reference evidence="2 3" key="1">
    <citation type="submission" date="2024-01" db="EMBL/GenBank/DDBJ databases">
        <title>Genome assemblies of Stephania.</title>
        <authorList>
            <person name="Yang L."/>
        </authorList>
    </citation>
    <scope>NUCLEOTIDE SEQUENCE [LARGE SCALE GENOMIC DNA]</scope>
    <source>
        <strain evidence="2">JXDWG</strain>
        <tissue evidence="2">Leaf</tissue>
    </source>
</reference>
<comment type="caution">
    <text evidence="2">The sequence shown here is derived from an EMBL/GenBank/DDBJ whole genome shotgun (WGS) entry which is preliminary data.</text>
</comment>
<gene>
    <name evidence="2" type="ORF">Scep_014621</name>
</gene>
<organism evidence="2 3">
    <name type="scientific">Stephania cephalantha</name>
    <dbReference type="NCBI Taxonomy" id="152367"/>
    <lineage>
        <taxon>Eukaryota</taxon>
        <taxon>Viridiplantae</taxon>
        <taxon>Streptophyta</taxon>
        <taxon>Embryophyta</taxon>
        <taxon>Tracheophyta</taxon>
        <taxon>Spermatophyta</taxon>
        <taxon>Magnoliopsida</taxon>
        <taxon>Ranunculales</taxon>
        <taxon>Menispermaceae</taxon>
        <taxon>Menispermoideae</taxon>
        <taxon>Cissampelideae</taxon>
        <taxon>Stephania</taxon>
    </lineage>
</organism>
<proteinExistence type="predicted"/>
<dbReference type="AlphaFoldDB" id="A0AAP0J2Z4"/>
<evidence type="ECO:0000313" key="3">
    <source>
        <dbReference type="Proteomes" id="UP001419268"/>
    </source>
</evidence>
<sequence>MPKIGASEALSRRHCSPHPNPSPHPKPSPLFPLDLSAAFIKPDFRESRRIGSRVRCHRIILCF</sequence>
<feature type="compositionally biased region" description="Pro residues" evidence="1">
    <location>
        <begin position="18"/>
        <end position="30"/>
    </location>
</feature>
<evidence type="ECO:0000313" key="2">
    <source>
        <dbReference type="EMBL" id="KAK9125775.1"/>
    </source>
</evidence>
<accession>A0AAP0J2Z4</accession>
<keyword evidence="3" id="KW-1185">Reference proteome</keyword>
<name>A0AAP0J2Z4_9MAGN</name>
<dbReference type="Proteomes" id="UP001419268">
    <property type="component" value="Unassembled WGS sequence"/>
</dbReference>
<protein>
    <submittedName>
        <fullName evidence="2">Uncharacterized protein</fullName>
    </submittedName>
</protein>
<dbReference type="EMBL" id="JBBNAG010000006">
    <property type="protein sequence ID" value="KAK9125775.1"/>
    <property type="molecule type" value="Genomic_DNA"/>
</dbReference>
<evidence type="ECO:0000256" key="1">
    <source>
        <dbReference type="SAM" id="MobiDB-lite"/>
    </source>
</evidence>
<feature type="region of interest" description="Disordered" evidence="1">
    <location>
        <begin position="1"/>
        <end position="30"/>
    </location>
</feature>